<dbReference type="GO" id="GO:0009252">
    <property type="term" value="P:peptidoglycan biosynthetic process"/>
    <property type="evidence" value="ECO:0007669"/>
    <property type="project" value="UniProtKB-UniRule"/>
</dbReference>
<feature type="domain" description="ATP-grasp" evidence="16">
    <location>
        <begin position="165"/>
        <end position="443"/>
    </location>
</feature>
<dbReference type="Proteomes" id="UP001060919">
    <property type="component" value="Chromosome"/>
</dbReference>
<evidence type="ECO:0000256" key="15">
    <source>
        <dbReference type="PROSITE-ProRule" id="PRU00409"/>
    </source>
</evidence>
<gene>
    <name evidence="14" type="primary">ddl</name>
    <name evidence="17" type="ORF">AsAng_0038980</name>
</gene>
<dbReference type="GO" id="GO:0008716">
    <property type="term" value="F:D-alanine-D-alanine ligase activity"/>
    <property type="evidence" value="ECO:0007669"/>
    <property type="project" value="UniProtKB-UniRule"/>
</dbReference>
<comment type="subcellular location">
    <subcellularLocation>
        <location evidence="3 14">Cytoplasm</location>
    </subcellularLocation>
</comment>
<organism evidence="17 18">
    <name type="scientific">Aureispira anguillae</name>
    <dbReference type="NCBI Taxonomy" id="2864201"/>
    <lineage>
        <taxon>Bacteria</taxon>
        <taxon>Pseudomonadati</taxon>
        <taxon>Bacteroidota</taxon>
        <taxon>Saprospiria</taxon>
        <taxon>Saprospirales</taxon>
        <taxon>Saprospiraceae</taxon>
        <taxon>Aureispira</taxon>
    </lineage>
</organism>
<dbReference type="AlphaFoldDB" id="A0A915YHJ1"/>
<name>A0A915YHJ1_9BACT</name>
<comment type="cofactor">
    <cofactor evidence="2">
        <name>Mg(2+)</name>
        <dbReference type="ChEBI" id="CHEBI:18420"/>
    </cofactor>
</comment>
<dbReference type="InterPro" id="IPR011127">
    <property type="entry name" value="Dala_Dala_lig_N"/>
</dbReference>
<dbReference type="InterPro" id="IPR005905">
    <property type="entry name" value="D_ala_D_ala"/>
</dbReference>
<comment type="function">
    <text evidence="14">Cell wall formation.</text>
</comment>
<dbReference type="PROSITE" id="PS00844">
    <property type="entry name" value="DALA_DALA_LIGASE_2"/>
    <property type="match status" value="1"/>
</dbReference>
<comment type="cofactor">
    <cofactor evidence="1">
        <name>Mn(2+)</name>
        <dbReference type="ChEBI" id="CHEBI:29035"/>
    </cofactor>
</comment>
<evidence type="ECO:0000256" key="4">
    <source>
        <dbReference type="ARBA" id="ARBA00010871"/>
    </source>
</evidence>
<evidence type="ECO:0000256" key="6">
    <source>
        <dbReference type="ARBA" id="ARBA00022490"/>
    </source>
</evidence>
<dbReference type="GO" id="GO:0046872">
    <property type="term" value="F:metal ion binding"/>
    <property type="evidence" value="ECO:0007669"/>
    <property type="project" value="InterPro"/>
</dbReference>
<evidence type="ECO:0000256" key="8">
    <source>
        <dbReference type="ARBA" id="ARBA00022741"/>
    </source>
</evidence>
<evidence type="ECO:0000256" key="10">
    <source>
        <dbReference type="ARBA" id="ARBA00022960"/>
    </source>
</evidence>
<dbReference type="GO" id="GO:0005737">
    <property type="term" value="C:cytoplasm"/>
    <property type="evidence" value="ECO:0007669"/>
    <property type="project" value="UniProtKB-SubCell"/>
</dbReference>
<dbReference type="InterPro" id="IPR011761">
    <property type="entry name" value="ATP-grasp"/>
</dbReference>
<evidence type="ECO:0000313" key="17">
    <source>
        <dbReference type="EMBL" id="BDS13170.1"/>
    </source>
</evidence>
<dbReference type="RefSeq" id="WP_264788466.1">
    <property type="nucleotide sequence ID" value="NZ_AP026867.1"/>
</dbReference>
<dbReference type="Gene3D" id="3.40.50.20">
    <property type="match status" value="2"/>
</dbReference>
<evidence type="ECO:0000259" key="16">
    <source>
        <dbReference type="PROSITE" id="PS50975"/>
    </source>
</evidence>
<evidence type="ECO:0000256" key="11">
    <source>
        <dbReference type="ARBA" id="ARBA00022984"/>
    </source>
</evidence>
<keyword evidence="7 14" id="KW-0436">Ligase</keyword>
<keyword evidence="8 15" id="KW-0547">Nucleotide-binding</keyword>
<keyword evidence="10 14" id="KW-0133">Cell shape</keyword>
<comment type="similarity">
    <text evidence="4 14">Belongs to the D-alanine--D-alanine ligase family.</text>
</comment>
<dbReference type="PANTHER" id="PTHR23132">
    <property type="entry name" value="D-ALANINE--D-ALANINE LIGASE"/>
    <property type="match status" value="1"/>
</dbReference>
<evidence type="ECO:0000256" key="2">
    <source>
        <dbReference type="ARBA" id="ARBA00001946"/>
    </source>
</evidence>
<dbReference type="GO" id="GO:0005524">
    <property type="term" value="F:ATP binding"/>
    <property type="evidence" value="ECO:0007669"/>
    <property type="project" value="UniProtKB-UniRule"/>
</dbReference>
<evidence type="ECO:0000256" key="1">
    <source>
        <dbReference type="ARBA" id="ARBA00001936"/>
    </source>
</evidence>
<keyword evidence="12 14" id="KW-0961">Cell wall biogenesis/degradation</keyword>
<sequence>MNEIKDTIMRIGIFFGGTSREREISFAGGRTVYDNLNKSLFTPVPIFVDSLGNFIRLDWQFLYKGTIRDFYPPVAYLPASKHSFQVYIESLEHLKEEELKALIEQVGSPVTIDELPNLIDFAFLALHGNLGEDGQIQGLLECLRIPYSGSGIRASSIGMDKSYQKKLMEAGGFNMPKMEIIKRAHWLKGYSNDWKEQLAKNIGLPMVVRPANQGSSIGVSIIYQIEDIEPAINAAFFVESIEASTWQLFSLDEKLDFLRTLTDIRTGIGFPLQITETQEVLYHPATLLRFLDDYFVEHAEVHLSGYNAEHTVVVEEFIHGREFSCVVIRGEHNEAIALPPTEILKGKEIFDYRSKYLAGLSRKLTPIDLPDEQIERIRTECEQLFDYLEFNTYARIDGFIQEDGKIFLNDPNTTSGMLPSSFFFHQAAEIGLNPSQFLTYIIRTSLIERLQTSTQLGWYEPLLKELDTNLQAQQQSLSNKQKIAIFLGGYSSERHISVESGRNIYEKLASSDLYEPIPIFVTGNSKAHQLYHIPINLLLKDNADDIRDKIAHHQVHPIITNIQQQCQDIMSRYTQAPPIFAPNLIDYDWLKAEVDGVFIALHGRPGEDGEVQQQLQHYNIPFNGSLASSAQITINKYDTLQLLKSHGLPVTDQLLIAKKEYADDPLATLQNIEKVLDYPFIAKPVDDGCSSAVKMIKTPHQLHAFLKALFRTTKQVDEEQATILGLKPKEEFPQKEVALLEALITQKQAAHFLEITGGLLTKYNATGDLEYEIFEPSEALATGEVLSLEEKFLAGEGQNITPARFVPAHLPFSHEHISKQVRATLQKAAQILKVTGYARIDAFVRIYEDGTAETLIIEVNSLPGMTPATCIFHQCAINGYKPYEFIHQILNFGKQRTKQITQV</sequence>
<dbReference type="EC" id="6.3.2.4" evidence="5 14"/>
<evidence type="ECO:0000313" key="18">
    <source>
        <dbReference type="Proteomes" id="UP001060919"/>
    </source>
</evidence>
<dbReference type="InterPro" id="IPR000291">
    <property type="entry name" value="D-Ala_lig_Van_CS"/>
</dbReference>
<evidence type="ECO:0000256" key="9">
    <source>
        <dbReference type="ARBA" id="ARBA00022840"/>
    </source>
</evidence>
<dbReference type="PANTHER" id="PTHR23132:SF23">
    <property type="entry name" value="D-ALANINE--D-ALANINE LIGASE B"/>
    <property type="match status" value="1"/>
</dbReference>
<evidence type="ECO:0000256" key="13">
    <source>
        <dbReference type="ARBA" id="ARBA00047614"/>
    </source>
</evidence>
<evidence type="ECO:0000256" key="14">
    <source>
        <dbReference type="HAMAP-Rule" id="MF_00047"/>
    </source>
</evidence>
<comment type="pathway">
    <text evidence="14">Cell wall biogenesis; peptidoglycan biosynthesis.</text>
</comment>
<dbReference type="SUPFAM" id="SSF56059">
    <property type="entry name" value="Glutathione synthetase ATP-binding domain-like"/>
    <property type="match status" value="2"/>
</dbReference>
<evidence type="ECO:0000256" key="12">
    <source>
        <dbReference type="ARBA" id="ARBA00023316"/>
    </source>
</evidence>
<feature type="domain" description="ATP-grasp" evidence="16">
    <location>
        <begin position="640"/>
        <end position="891"/>
    </location>
</feature>
<keyword evidence="6 14" id="KW-0963">Cytoplasm</keyword>
<reference evidence="17" key="1">
    <citation type="submission" date="2022-09" db="EMBL/GenBank/DDBJ databases">
        <title>Aureispira anguillicida sp. nov., isolated from Leptocephalus of Japanese eel Anguilla japonica.</title>
        <authorList>
            <person name="Yuasa K."/>
            <person name="Mekata T."/>
            <person name="Ikunari K."/>
        </authorList>
    </citation>
    <scope>NUCLEOTIDE SEQUENCE</scope>
    <source>
        <strain evidence="17">EL160426</strain>
    </source>
</reference>
<dbReference type="KEGG" id="aup:AsAng_0038980"/>
<evidence type="ECO:0000256" key="3">
    <source>
        <dbReference type="ARBA" id="ARBA00004496"/>
    </source>
</evidence>
<keyword evidence="18" id="KW-1185">Reference proteome</keyword>
<dbReference type="Gene3D" id="3.30.1490.20">
    <property type="entry name" value="ATP-grasp fold, A domain"/>
    <property type="match status" value="2"/>
</dbReference>
<dbReference type="Pfam" id="PF07478">
    <property type="entry name" value="Dala_Dala_lig_C"/>
    <property type="match status" value="4"/>
</dbReference>
<dbReference type="Gene3D" id="3.30.470.20">
    <property type="entry name" value="ATP-grasp fold, B domain"/>
    <property type="match status" value="2"/>
</dbReference>
<evidence type="ECO:0000256" key="5">
    <source>
        <dbReference type="ARBA" id="ARBA00012216"/>
    </source>
</evidence>
<keyword evidence="9 15" id="KW-0067">ATP-binding</keyword>
<dbReference type="Pfam" id="PF01820">
    <property type="entry name" value="Dala_Dala_lig_N"/>
    <property type="match status" value="2"/>
</dbReference>
<protein>
    <recommendedName>
        <fullName evidence="5 14">D-alanine--D-alanine ligase</fullName>
        <ecNumber evidence="5 14">6.3.2.4</ecNumber>
    </recommendedName>
    <alternativeName>
        <fullName evidence="14">D-Ala-D-Ala ligase</fullName>
    </alternativeName>
    <alternativeName>
        <fullName evidence="14">D-alanylalanine synthetase</fullName>
    </alternativeName>
</protein>
<comment type="catalytic activity">
    <reaction evidence="13 14">
        <text>2 D-alanine + ATP = D-alanyl-D-alanine + ADP + phosphate + H(+)</text>
        <dbReference type="Rhea" id="RHEA:11224"/>
        <dbReference type="ChEBI" id="CHEBI:15378"/>
        <dbReference type="ChEBI" id="CHEBI:30616"/>
        <dbReference type="ChEBI" id="CHEBI:43474"/>
        <dbReference type="ChEBI" id="CHEBI:57416"/>
        <dbReference type="ChEBI" id="CHEBI:57822"/>
        <dbReference type="ChEBI" id="CHEBI:456216"/>
        <dbReference type="EC" id="6.3.2.4"/>
    </reaction>
</comment>
<keyword evidence="11 14" id="KW-0573">Peptidoglycan synthesis</keyword>
<dbReference type="InterPro" id="IPR011095">
    <property type="entry name" value="Dala_Dala_lig_C"/>
</dbReference>
<proteinExistence type="inferred from homology"/>
<evidence type="ECO:0000256" key="7">
    <source>
        <dbReference type="ARBA" id="ARBA00022598"/>
    </source>
</evidence>
<dbReference type="GO" id="GO:0008360">
    <property type="term" value="P:regulation of cell shape"/>
    <property type="evidence" value="ECO:0007669"/>
    <property type="project" value="UniProtKB-KW"/>
</dbReference>
<dbReference type="SUPFAM" id="SSF52440">
    <property type="entry name" value="PreATP-grasp domain"/>
    <property type="match status" value="2"/>
</dbReference>
<dbReference type="InterPro" id="IPR013815">
    <property type="entry name" value="ATP_grasp_subdomain_1"/>
</dbReference>
<accession>A0A915YHJ1</accession>
<dbReference type="HAMAP" id="MF_00047">
    <property type="entry name" value="Dala_Dala_lig"/>
    <property type="match status" value="1"/>
</dbReference>
<dbReference type="PROSITE" id="PS50975">
    <property type="entry name" value="ATP_GRASP"/>
    <property type="match status" value="2"/>
</dbReference>
<dbReference type="GO" id="GO:0071555">
    <property type="term" value="P:cell wall organization"/>
    <property type="evidence" value="ECO:0007669"/>
    <property type="project" value="UniProtKB-KW"/>
</dbReference>
<dbReference type="PROSITE" id="PS00843">
    <property type="entry name" value="DALA_DALA_LIGASE_1"/>
    <property type="match status" value="1"/>
</dbReference>
<dbReference type="InterPro" id="IPR016185">
    <property type="entry name" value="PreATP-grasp_dom_sf"/>
</dbReference>
<dbReference type="EMBL" id="AP026867">
    <property type="protein sequence ID" value="BDS13170.1"/>
    <property type="molecule type" value="Genomic_DNA"/>
</dbReference>